<dbReference type="SUPFAM" id="SSF54909">
    <property type="entry name" value="Dimeric alpha+beta barrel"/>
    <property type="match status" value="1"/>
</dbReference>
<evidence type="ECO:0000313" key="1">
    <source>
        <dbReference type="EMBL" id="GHF89241.1"/>
    </source>
</evidence>
<name>A0A919EIZ0_9GAMM</name>
<dbReference type="AlphaFoldDB" id="A0A919EIZ0"/>
<dbReference type="InterPro" id="IPR011008">
    <property type="entry name" value="Dimeric_a/b-barrel"/>
</dbReference>
<organism evidence="1 2">
    <name type="scientific">Thalassotalea marina</name>
    <dbReference type="NCBI Taxonomy" id="1673741"/>
    <lineage>
        <taxon>Bacteria</taxon>
        <taxon>Pseudomonadati</taxon>
        <taxon>Pseudomonadota</taxon>
        <taxon>Gammaproteobacteria</taxon>
        <taxon>Alteromonadales</taxon>
        <taxon>Colwelliaceae</taxon>
        <taxon>Thalassotalea</taxon>
    </lineage>
</organism>
<dbReference type="RefSeq" id="WP_189769094.1">
    <property type="nucleotide sequence ID" value="NZ_BNCK01000003.1"/>
</dbReference>
<sequence>MSNVVEVVHFSLDSDCTEDDFLRTDEQMKQFLSQQAGLIHRSLSKRDDGSFLDIIYWQNMEAATSAQQSFYASDVCKLIGQLINIESVTIEHTSVCSTLGIN</sequence>
<dbReference type="EMBL" id="BNCK01000003">
    <property type="protein sequence ID" value="GHF89241.1"/>
    <property type="molecule type" value="Genomic_DNA"/>
</dbReference>
<dbReference type="Proteomes" id="UP000623842">
    <property type="component" value="Unassembled WGS sequence"/>
</dbReference>
<gene>
    <name evidence="1" type="ORF">GCM10017161_16340</name>
</gene>
<dbReference type="Gene3D" id="3.30.70.100">
    <property type="match status" value="1"/>
</dbReference>
<evidence type="ECO:0008006" key="3">
    <source>
        <dbReference type="Google" id="ProtNLM"/>
    </source>
</evidence>
<keyword evidence="2" id="KW-1185">Reference proteome</keyword>
<reference evidence="1" key="1">
    <citation type="journal article" date="2014" name="Int. J. Syst. Evol. Microbiol.">
        <title>Complete genome sequence of Corynebacterium casei LMG S-19264T (=DSM 44701T), isolated from a smear-ripened cheese.</title>
        <authorList>
            <consortium name="US DOE Joint Genome Institute (JGI-PGF)"/>
            <person name="Walter F."/>
            <person name="Albersmeier A."/>
            <person name="Kalinowski J."/>
            <person name="Ruckert C."/>
        </authorList>
    </citation>
    <scope>NUCLEOTIDE SEQUENCE</scope>
    <source>
        <strain evidence="1">KCTC 42731</strain>
    </source>
</reference>
<comment type="caution">
    <text evidence="1">The sequence shown here is derived from an EMBL/GenBank/DDBJ whole genome shotgun (WGS) entry which is preliminary data.</text>
</comment>
<evidence type="ECO:0000313" key="2">
    <source>
        <dbReference type="Proteomes" id="UP000623842"/>
    </source>
</evidence>
<reference evidence="1" key="2">
    <citation type="submission" date="2020-09" db="EMBL/GenBank/DDBJ databases">
        <authorList>
            <person name="Sun Q."/>
            <person name="Kim S."/>
        </authorList>
    </citation>
    <scope>NUCLEOTIDE SEQUENCE</scope>
    <source>
        <strain evidence="1">KCTC 42731</strain>
    </source>
</reference>
<accession>A0A919EIZ0</accession>
<protein>
    <recommendedName>
        <fullName evidence="3">ABM domain-containing protein</fullName>
    </recommendedName>
</protein>
<proteinExistence type="predicted"/>